<feature type="region of interest" description="Disordered" evidence="1">
    <location>
        <begin position="77"/>
        <end position="109"/>
    </location>
</feature>
<dbReference type="AlphaFoldDB" id="A0AAW2VYD1"/>
<reference evidence="2" key="2">
    <citation type="journal article" date="2024" name="Plant">
        <title>Genomic evolution and insights into agronomic trait innovations of Sesamum species.</title>
        <authorList>
            <person name="Miao H."/>
            <person name="Wang L."/>
            <person name="Qu L."/>
            <person name="Liu H."/>
            <person name="Sun Y."/>
            <person name="Le M."/>
            <person name="Wang Q."/>
            <person name="Wei S."/>
            <person name="Zheng Y."/>
            <person name="Lin W."/>
            <person name="Duan Y."/>
            <person name="Cao H."/>
            <person name="Xiong S."/>
            <person name="Wang X."/>
            <person name="Wei L."/>
            <person name="Li C."/>
            <person name="Ma Q."/>
            <person name="Ju M."/>
            <person name="Zhao R."/>
            <person name="Li G."/>
            <person name="Mu C."/>
            <person name="Tian Q."/>
            <person name="Mei H."/>
            <person name="Zhang T."/>
            <person name="Gao T."/>
            <person name="Zhang H."/>
        </authorList>
    </citation>
    <scope>NUCLEOTIDE SEQUENCE</scope>
    <source>
        <strain evidence="2">KEN1</strain>
    </source>
</reference>
<dbReference type="EMBL" id="JACGWN010000009">
    <property type="protein sequence ID" value="KAL0434407.1"/>
    <property type="molecule type" value="Genomic_DNA"/>
</dbReference>
<evidence type="ECO:0000256" key="1">
    <source>
        <dbReference type="SAM" id="MobiDB-lite"/>
    </source>
</evidence>
<proteinExistence type="predicted"/>
<protein>
    <recommendedName>
        <fullName evidence="3">Retrotransposon gag domain-containing protein</fullName>
    </recommendedName>
</protein>
<evidence type="ECO:0000313" key="2">
    <source>
        <dbReference type="EMBL" id="KAL0434407.1"/>
    </source>
</evidence>
<organism evidence="2">
    <name type="scientific">Sesamum latifolium</name>
    <dbReference type="NCBI Taxonomy" id="2727402"/>
    <lineage>
        <taxon>Eukaryota</taxon>
        <taxon>Viridiplantae</taxon>
        <taxon>Streptophyta</taxon>
        <taxon>Embryophyta</taxon>
        <taxon>Tracheophyta</taxon>
        <taxon>Spermatophyta</taxon>
        <taxon>Magnoliopsida</taxon>
        <taxon>eudicotyledons</taxon>
        <taxon>Gunneridae</taxon>
        <taxon>Pentapetalae</taxon>
        <taxon>asterids</taxon>
        <taxon>lamiids</taxon>
        <taxon>Lamiales</taxon>
        <taxon>Pedaliaceae</taxon>
        <taxon>Sesamum</taxon>
    </lineage>
</organism>
<accession>A0AAW2VYD1</accession>
<dbReference type="PANTHER" id="PTHR33240">
    <property type="entry name" value="OS08G0508500 PROTEIN"/>
    <property type="match status" value="1"/>
</dbReference>
<gene>
    <name evidence="2" type="ORF">Slati_2775000</name>
</gene>
<comment type="caution">
    <text evidence="2">The sequence shown here is derived from an EMBL/GenBank/DDBJ whole genome shotgun (WGS) entry which is preliminary data.</text>
</comment>
<dbReference type="PANTHER" id="PTHR33240:SF15">
    <property type="entry name" value="GAG-PRO-LIKE PROTEIN"/>
    <property type="match status" value="1"/>
</dbReference>
<feature type="compositionally biased region" description="Basic and acidic residues" evidence="1">
    <location>
        <begin position="86"/>
        <end position="96"/>
    </location>
</feature>
<feature type="compositionally biased region" description="Polar residues" evidence="1">
    <location>
        <begin position="97"/>
        <end position="109"/>
    </location>
</feature>
<evidence type="ECO:0008006" key="3">
    <source>
        <dbReference type="Google" id="ProtNLM"/>
    </source>
</evidence>
<reference evidence="2" key="1">
    <citation type="submission" date="2020-06" db="EMBL/GenBank/DDBJ databases">
        <authorList>
            <person name="Li T."/>
            <person name="Hu X."/>
            <person name="Zhang T."/>
            <person name="Song X."/>
            <person name="Zhang H."/>
            <person name="Dai N."/>
            <person name="Sheng W."/>
            <person name="Hou X."/>
            <person name="Wei L."/>
        </authorList>
    </citation>
    <scope>NUCLEOTIDE SEQUENCE</scope>
    <source>
        <strain evidence="2">KEN1</strain>
        <tissue evidence="2">Leaf</tissue>
    </source>
</reference>
<name>A0AAW2VYD1_9LAMI</name>
<sequence>MAALLFTVRQKEKEPLRDYMERFVEAVHEVPHVNHELLTSIIQQNLSHGRFKKSIAGKPPSTMEDLLMRSQKYIRIKESNASTGPDGRRLSQREKSASSNSQEKPLASSYSRIDNAQLRKVNTPLTGFSGEMIEQLEEVILSLSFCSLSKRSTKMIKFLVVKAPSAYNIILERPSLNLFRAIASTLHMKLKFPTSVGVGEAVGDELMARECYANTLKRPREKLDGKASDVKGKRMMIDMEHKVRDTP</sequence>